<dbReference type="EMBL" id="CAJRGZ010000017">
    <property type="protein sequence ID" value="CAG5156934.1"/>
    <property type="molecule type" value="Genomic_DNA"/>
</dbReference>
<evidence type="ECO:0000313" key="2">
    <source>
        <dbReference type="EMBL" id="CAG5156934.1"/>
    </source>
</evidence>
<dbReference type="Proteomes" id="UP000676310">
    <property type="component" value="Unassembled WGS sequence"/>
</dbReference>
<accession>A0A8J2I098</accession>
<proteinExistence type="predicted"/>
<feature type="compositionally biased region" description="Polar residues" evidence="1">
    <location>
        <begin position="344"/>
        <end position="355"/>
    </location>
</feature>
<protein>
    <submittedName>
        <fullName evidence="2">Uncharacterized protein</fullName>
    </submittedName>
</protein>
<dbReference type="GeneID" id="67016426"/>
<dbReference type="RefSeq" id="XP_043168277.1">
    <property type="nucleotide sequence ID" value="XM_043312342.1"/>
</dbReference>
<dbReference type="AlphaFoldDB" id="A0A8J2I098"/>
<feature type="region of interest" description="Disordered" evidence="1">
    <location>
        <begin position="164"/>
        <end position="426"/>
    </location>
</feature>
<feature type="compositionally biased region" description="Basic and acidic residues" evidence="1">
    <location>
        <begin position="392"/>
        <end position="420"/>
    </location>
</feature>
<reference evidence="2" key="1">
    <citation type="submission" date="2021-05" db="EMBL/GenBank/DDBJ databases">
        <authorList>
            <person name="Stam R."/>
        </authorList>
    </citation>
    <scope>NUCLEOTIDE SEQUENCE</scope>
    <source>
        <strain evidence="2">CS162</strain>
    </source>
</reference>
<feature type="compositionally biased region" description="Polar residues" evidence="1">
    <location>
        <begin position="204"/>
        <end position="224"/>
    </location>
</feature>
<feature type="compositionally biased region" description="Basic and acidic residues" evidence="1">
    <location>
        <begin position="74"/>
        <end position="85"/>
    </location>
</feature>
<keyword evidence="3" id="KW-1185">Reference proteome</keyword>
<evidence type="ECO:0000313" key="3">
    <source>
        <dbReference type="Proteomes" id="UP000676310"/>
    </source>
</evidence>
<gene>
    <name evidence="2" type="ORF">ALTATR162_LOCUS4727</name>
</gene>
<organism evidence="2 3">
    <name type="scientific">Alternaria atra</name>
    <dbReference type="NCBI Taxonomy" id="119953"/>
    <lineage>
        <taxon>Eukaryota</taxon>
        <taxon>Fungi</taxon>
        <taxon>Dikarya</taxon>
        <taxon>Ascomycota</taxon>
        <taxon>Pezizomycotina</taxon>
        <taxon>Dothideomycetes</taxon>
        <taxon>Pleosporomycetidae</taxon>
        <taxon>Pleosporales</taxon>
        <taxon>Pleosporineae</taxon>
        <taxon>Pleosporaceae</taxon>
        <taxon>Alternaria</taxon>
        <taxon>Alternaria sect. Ulocladioides</taxon>
    </lineage>
</organism>
<comment type="caution">
    <text evidence="2">The sequence shown here is derived from an EMBL/GenBank/DDBJ whole genome shotgun (WGS) entry which is preliminary data.</text>
</comment>
<sequence>MPRQLPWANKSGGSRTQVKPAPSRQATKSRTTTAIDDDFFDGTVLSSSRGRSNESDDDLPGLPIEESTPRTNARTKDALRSEREGSSSPPPIDDLEQPLVEGMHKGVSKFDLRDDEWMMVEDEFLETAKLFTRHLHIAEYEKLKATIEEKNKEAAEIARPVVANAKRSTSGAMKEKAKVQELKQKKAIRDVLASQEEDDKEGRTTLSSRTNLASSLLASRNNPTAEPKPTPGKYTTQDSDSDDLDAPRLSARPAFKATTTPTPVRKSSTVGGQNPASFPAHNPRPLNPTFAKPAPPSAAAKSRSRLRRATPFDMLDDWLPKKSKTLPESSPVQPAKAPHILRTPTPSRHSQSFASPDNRDDGKAGQSTTSFDAKASTRYQDHSKNDSGVSKETTDRLAKRKAEREKEEKERKRKAAKLDDIPTFLF</sequence>
<feature type="compositionally biased region" description="Polar residues" evidence="1">
    <location>
        <begin position="24"/>
        <end position="34"/>
    </location>
</feature>
<feature type="compositionally biased region" description="Polar residues" evidence="1">
    <location>
        <begin position="257"/>
        <end position="276"/>
    </location>
</feature>
<dbReference type="OrthoDB" id="5374569at2759"/>
<evidence type="ECO:0000256" key="1">
    <source>
        <dbReference type="SAM" id="MobiDB-lite"/>
    </source>
</evidence>
<name>A0A8J2I098_9PLEO</name>
<feature type="compositionally biased region" description="Basic and acidic residues" evidence="1">
    <location>
        <begin position="173"/>
        <end position="189"/>
    </location>
</feature>
<feature type="region of interest" description="Disordered" evidence="1">
    <location>
        <begin position="1"/>
        <end position="100"/>
    </location>
</feature>